<gene>
    <name evidence="2" type="ORF">J2W40_002633</name>
</gene>
<dbReference type="InterPro" id="IPR019613">
    <property type="entry name" value="DUF4198"/>
</dbReference>
<dbReference type="Proteomes" id="UP001267638">
    <property type="component" value="Unassembled WGS sequence"/>
</dbReference>
<evidence type="ECO:0000256" key="1">
    <source>
        <dbReference type="SAM" id="SignalP"/>
    </source>
</evidence>
<sequence>MKQSPFRCAALLLTLTVASAASAHMPYMLPTLFDVGNGDHITVQSAFAEDAFLPEVAMRDAPFHLVGPDGTDLPTGPVTHLRDLSIFEASIPTDGTYRVTSGQRAGRKGKMFRQGDTWAMRGEGGAAPVNAEQVEVQSMTLADAYVTRGQPTEAALKPIGKALEIQAITHPNGIVAGSDASFALLFDGKPLANAGITLFRSAGLYDGRKVAAQVKSGTDGRFTLKPDDAGTYLILVRHRSAAPAGSETPYRSYTYTLAFDAA</sequence>
<organism evidence="2 3">
    <name type="scientific">Sphingobium xenophagum</name>
    <dbReference type="NCBI Taxonomy" id="121428"/>
    <lineage>
        <taxon>Bacteria</taxon>
        <taxon>Pseudomonadati</taxon>
        <taxon>Pseudomonadota</taxon>
        <taxon>Alphaproteobacteria</taxon>
        <taxon>Sphingomonadales</taxon>
        <taxon>Sphingomonadaceae</taxon>
        <taxon>Sphingobium</taxon>
    </lineage>
</organism>
<dbReference type="Pfam" id="PF10670">
    <property type="entry name" value="DUF4198"/>
    <property type="match status" value="1"/>
</dbReference>
<reference evidence="2 3" key="1">
    <citation type="submission" date="2023-07" db="EMBL/GenBank/DDBJ databases">
        <title>Sorghum-associated microbial communities from plants grown in Nebraska, USA.</title>
        <authorList>
            <person name="Schachtman D."/>
        </authorList>
    </citation>
    <scope>NUCLEOTIDE SEQUENCE [LARGE SCALE GENOMIC DNA]</scope>
    <source>
        <strain evidence="2 3">4256</strain>
    </source>
</reference>
<proteinExistence type="predicted"/>
<protein>
    <submittedName>
        <fullName evidence="2">GH25 family protein</fullName>
    </submittedName>
</protein>
<feature type="signal peptide" evidence="1">
    <location>
        <begin position="1"/>
        <end position="23"/>
    </location>
</feature>
<comment type="caution">
    <text evidence="2">The sequence shown here is derived from an EMBL/GenBank/DDBJ whole genome shotgun (WGS) entry which is preliminary data.</text>
</comment>
<dbReference type="EMBL" id="JAVDWV010000011">
    <property type="protein sequence ID" value="MDR7155797.1"/>
    <property type="molecule type" value="Genomic_DNA"/>
</dbReference>
<keyword evidence="3" id="KW-1185">Reference proteome</keyword>
<evidence type="ECO:0000313" key="2">
    <source>
        <dbReference type="EMBL" id="MDR7155797.1"/>
    </source>
</evidence>
<dbReference type="RefSeq" id="WP_310225428.1">
    <property type="nucleotide sequence ID" value="NZ_JAVDWV010000011.1"/>
</dbReference>
<keyword evidence="1" id="KW-0732">Signal</keyword>
<accession>A0ABU1X3T4</accession>
<evidence type="ECO:0000313" key="3">
    <source>
        <dbReference type="Proteomes" id="UP001267638"/>
    </source>
</evidence>
<feature type="chain" id="PRO_5046353359" evidence="1">
    <location>
        <begin position="24"/>
        <end position="262"/>
    </location>
</feature>
<name>A0ABU1X3T4_SPHXE</name>